<name>A0AAF0PLN9_SOLVR</name>
<dbReference type="AlphaFoldDB" id="A0AAF0PLN9"/>
<dbReference type="EMBL" id="CP133612">
    <property type="protein sequence ID" value="WMV07213.1"/>
    <property type="molecule type" value="Genomic_DNA"/>
</dbReference>
<evidence type="ECO:0000313" key="1">
    <source>
        <dbReference type="EMBL" id="WMV07213.1"/>
    </source>
</evidence>
<sequence>MLNWINEALDDDPGYLCLPHNKMQAK</sequence>
<evidence type="ECO:0000313" key="2">
    <source>
        <dbReference type="Proteomes" id="UP001234989"/>
    </source>
</evidence>
<keyword evidence="2" id="KW-1185">Reference proteome</keyword>
<reference evidence="1" key="1">
    <citation type="submission" date="2023-08" db="EMBL/GenBank/DDBJ databases">
        <title>A de novo genome assembly of Solanum verrucosum Schlechtendal, a Mexican diploid species geographically isolated from the other diploid A-genome species in potato relatives.</title>
        <authorList>
            <person name="Hosaka K."/>
        </authorList>
    </citation>
    <scope>NUCLEOTIDE SEQUENCE</scope>
    <source>
        <tissue evidence="1">Young leaves</tissue>
    </source>
</reference>
<accession>A0AAF0PLN9</accession>
<protein>
    <submittedName>
        <fullName evidence="1">Uncharacterized protein</fullName>
    </submittedName>
</protein>
<gene>
    <name evidence="1" type="ORF">MTR67_000598</name>
</gene>
<organism evidence="1 2">
    <name type="scientific">Solanum verrucosum</name>
    <dbReference type="NCBI Taxonomy" id="315347"/>
    <lineage>
        <taxon>Eukaryota</taxon>
        <taxon>Viridiplantae</taxon>
        <taxon>Streptophyta</taxon>
        <taxon>Embryophyta</taxon>
        <taxon>Tracheophyta</taxon>
        <taxon>Spermatophyta</taxon>
        <taxon>Magnoliopsida</taxon>
        <taxon>eudicotyledons</taxon>
        <taxon>Gunneridae</taxon>
        <taxon>Pentapetalae</taxon>
        <taxon>asterids</taxon>
        <taxon>lamiids</taxon>
        <taxon>Solanales</taxon>
        <taxon>Solanaceae</taxon>
        <taxon>Solanoideae</taxon>
        <taxon>Solaneae</taxon>
        <taxon>Solanum</taxon>
    </lineage>
</organism>
<proteinExistence type="predicted"/>
<dbReference type="Proteomes" id="UP001234989">
    <property type="component" value="Chromosome 1"/>
</dbReference>